<dbReference type="PRINTS" id="PR00038">
    <property type="entry name" value="HTHLUXR"/>
</dbReference>
<dbReference type="InterPro" id="IPR016032">
    <property type="entry name" value="Sig_transdc_resp-reg_C-effctor"/>
</dbReference>
<dbReference type="InterPro" id="IPR036388">
    <property type="entry name" value="WH-like_DNA-bd_sf"/>
</dbReference>
<reference evidence="5" key="1">
    <citation type="submission" date="2021-01" db="EMBL/GenBank/DDBJ databases">
        <title>Whole genome shotgun sequence of Actinocatenispora rupis NBRC 107355.</title>
        <authorList>
            <person name="Komaki H."/>
            <person name="Tamura T."/>
        </authorList>
    </citation>
    <scope>NUCLEOTIDE SEQUENCE</scope>
    <source>
        <strain evidence="5">NBRC 107355</strain>
    </source>
</reference>
<feature type="region of interest" description="Disordered" evidence="3">
    <location>
        <begin position="1"/>
        <end position="22"/>
    </location>
</feature>
<dbReference type="RefSeq" id="WP_239076839.1">
    <property type="nucleotide sequence ID" value="NZ_BAAAZM010000007.1"/>
</dbReference>
<evidence type="ECO:0000313" key="6">
    <source>
        <dbReference type="Proteomes" id="UP000612808"/>
    </source>
</evidence>
<proteinExistence type="predicted"/>
<accession>A0A8J3NBT3</accession>
<dbReference type="CDD" id="cd06170">
    <property type="entry name" value="LuxR_C_like"/>
    <property type="match status" value="1"/>
</dbReference>
<dbReference type="GO" id="GO:0004016">
    <property type="term" value="F:adenylate cyclase activity"/>
    <property type="evidence" value="ECO:0007669"/>
    <property type="project" value="TreeGrafter"/>
</dbReference>
<evidence type="ECO:0000256" key="2">
    <source>
        <dbReference type="ARBA" id="ARBA00022840"/>
    </source>
</evidence>
<dbReference type="InterPro" id="IPR000792">
    <property type="entry name" value="Tscrpt_reg_LuxR_C"/>
</dbReference>
<dbReference type="GO" id="GO:0006355">
    <property type="term" value="P:regulation of DNA-templated transcription"/>
    <property type="evidence" value="ECO:0007669"/>
    <property type="project" value="InterPro"/>
</dbReference>
<dbReference type="GO" id="GO:0005524">
    <property type="term" value="F:ATP binding"/>
    <property type="evidence" value="ECO:0007669"/>
    <property type="project" value="UniProtKB-KW"/>
</dbReference>
<evidence type="ECO:0000256" key="3">
    <source>
        <dbReference type="SAM" id="MobiDB-lite"/>
    </source>
</evidence>
<dbReference type="AlphaFoldDB" id="A0A8J3NBT3"/>
<dbReference type="GO" id="GO:0005737">
    <property type="term" value="C:cytoplasm"/>
    <property type="evidence" value="ECO:0007669"/>
    <property type="project" value="TreeGrafter"/>
</dbReference>
<dbReference type="Pfam" id="PF00196">
    <property type="entry name" value="GerE"/>
    <property type="match status" value="1"/>
</dbReference>
<protein>
    <recommendedName>
        <fullName evidence="4">HTH luxR-type domain-containing protein</fullName>
    </recommendedName>
</protein>
<evidence type="ECO:0000313" key="5">
    <source>
        <dbReference type="EMBL" id="GID13386.1"/>
    </source>
</evidence>
<name>A0A8J3NBT3_9ACTN</name>
<feature type="compositionally biased region" description="Basic and acidic residues" evidence="3">
    <location>
        <begin position="543"/>
        <end position="563"/>
    </location>
</feature>
<evidence type="ECO:0000256" key="1">
    <source>
        <dbReference type="ARBA" id="ARBA00022741"/>
    </source>
</evidence>
<sequence>MSGTSPHAVHEPAEPEPGGPAIVGRASALAVLRAGLDTPGPAYVEVVGDPGMGKSRLLAEFGRLSREAGHRVVTGTGALPAADHRPGLFVPLLRELGDPAPTASRLVERLTGPRRYAVLLDDAHLADAESLELLGQLCYEAPPALLVVAYQGRQLPPLLAAALRLIRPDGWHHRLELDPLPESDLASLLGIRPGPRLRRLSAASAGNPQFARALAEIDPALLHESHPELLELAEIPTVVYELRAELARLPADERALLAAAAVVGDEVVPSLAVSAAGLDAVRAGAALDSLIRRDLLRDGRSGLTFRHPVVRAAVYRDTPAGARRALHAHLATELRDRGATAAVLARHLARSAEPGDLAAAELLVDSARDAVPRLAADRLTAARALLPADSPADLRFELDVRLAEAWAAAGQPGPAREMLRAPAPADAAAPWRYRQMRVSARVDRLRGLHRQALGLVGAELDRVPERPAHHETPDTTGQRARTVLDSIDPVGAPERARTVLDSTDPVGAPERAVAEELATSGPHGAGLARVPTGPATAGPTTARPDDARPTTVRPDDARPDDTRPANAPPTTTRPDDAGPGTAGPGGREITALAVEAAICAAFCGAPEAPRFLARARREVAGVPDAGLHALVAALAAFVGIRYGGGPSLRAEVAAASAALDALRDTELAEVLDATPLLGWAELMFERDADALRHFDRGLAVAARAGRADTLPYLYLGRCSAASRLGLLEPALDAGQDCADAAAALGNRPMLGFALTFQAVVLCWLRGPVAAGPVADEAAEAVADAPHGDWFALVGQRVAARLRHSADDVTDPTAAMVRACGGPELAEVELYNRTYWCSVLVEMSVRAGHFAEAAHWLDRGEAHAAGLGLTGSEAYLALARARYELAAGRPKLAEEPATRAVRGFADVGWIVDEVHARLFAAALRAELSGWSAAEPELVEARRLAERTGGAWLRRLVVSEQRRLAGAAGRGTPGSRLTRREAEIARLVAAGATNTEIGAHLHVTVKTVEAHLTRMFRKLGVRSRAALVAILADEAD</sequence>
<feature type="region of interest" description="Disordered" evidence="3">
    <location>
        <begin position="459"/>
        <end position="587"/>
    </location>
</feature>
<comment type="caution">
    <text evidence="5">The sequence shown here is derived from an EMBL/GenBank/DDBJ whole genome shotgun (WGS) entry which is preliminary data.</text>
</comment>
<dbReference type="PROSITE" id="PS00622">
    <property type="entry name" value="HTH_LUXR_1"/>
    <property type="match status" value="1"/>
</dbReference>
<dbReference type="InterPro" id="IPR027417">
    <property type="entry name" value="P-loop_NTPase"/>
</dbReference>
<dbReference type="GO" id="GO:0003677">
    <property type="term" value="F:DNA binding"/>
    <property type="evidence" value="ECO:0007669"/>
    <property type="project" value="InterPro"/>
</dbReference>
<dbReference type="EMBL" id="BOMB01000023">
    <property type="protein sequence ID" value="GID13386.1"/>
    <property type="molecule type" value="Genomic_DNA"/>
</dbReference>
<dbReference type="SMART" id="SM00421">
    <property type="entry name" value="HTH_LUXR"/>
    <property type="match status" value="1"/>
</dbReference>
<feature type="domain" description="HTH luxR-type" evidence="4">
    <location>
        <begin position="968"/>
        <end position="1033"/>
    </location>
</feature>
<keyword evidence="2" id="KW-0067">ATP-binding</keyword>
<dbReference type="SUPFAM" id="SSF52540">
    <property type="entry name" value="P-loop containing nucleoside triphosphate hydrolases"/>
    <property type="match status" value="1"/>
</dbReference>
<gene>
    <name evidence="5" type="ORF">Aru02nite_42750</name>
</gene>
<dbReference type="PANTHER" id="PTHR16305">
    <property type="entry name" value="TESTICULAR SOLUBLE ADENYLYL CYCLASE"/>
    <property type="match status" value="1"/>
</dbReference>
<keyword evidence="6" id="KW-1185">Reference proteome</keyword>
<keyword evidence="1" id="KW-0547">Nucleotide-binding</keyword>
<feature type="compositionally biased region" description="Low complexity" evidence="3">
    <location>
        <begin position="528"/>
        <end position="542"/>
    </location>
</feature>
<dbReference type="SUPFAM" id="SSF46894">
    <property type="entry name" value="C-terminal effector domain of the bipartite response regulators"/>
    <property type="match status" value="1"/>
</dbReference>
<evidence type="ECO:0000259" key="4">
    <source>
        <dbReference type="PROSITE" id="PS50043"/>
    </source>
</evidence>
<feature type="compositionally biased region" description="Basic and acidic residues" evidence="3">
    <location>
        <begin position="459"/>
        <end position="473"/>
    </location>
</feature>
<dbReference type="Gene3D" id="1.10.10.10">
    <property type="entry name" value="Winged helix-like DNA-binding domain superfamily/Winged helix DNA-binding domain"/>
    <property type="match status" value="1"/>
</dbReference>
<dbReference type="Proteomes" id="UP000612808">
    <property type="component" value="Unassembled WGS sequence"/>
</dbReference>
<dbReference type="PANTHER" id="PTHR16305:SF35">
    <property type="entry name" value="TRANSCRIPTIONAL ACTIVATOR DOMAIN"/>
    <property type="match status" value="1"/>
</dbReference>
<organism evidence="5 6">
    <name type="scientific">Actinocatenispora rupis</name>
    <dbReference type="NCBI Taxonomy" id="519421"/>
    <lineage>
        <taxon>Bacteria</taxon>
        <taxon>Bacillati</taxon>
        <taxon>Actinomycetota</taxon>
        <taxon>Actinomycetes</taxon>
        <taxon>Micromonosporales</taxon>
        <taxon>Micromonosporaceae</taxon>
        <taxon>Actinocatenispora</taxon>
    </lineage>
</organism>
<dbReference type="PROSITE" id="PS50043">
    <property type="entry name" value="HTH_LUXR_2"/>
    <property type="match status" value="1"/>
</dbReference>